<name>A0ABR4A5Q3_9LECA</name>
<feature type="transmembrane region" description="Helical" evidence="7">
    <location>
        <begin position="385"/>
        <end position="408"/>
    </location>
</feature>
<dbReference type="PANTHER" id="PTHR23501:SF177">
    <property type="entry name" value="MAJOR FACILITATOR SUPERFAMILY (MFS) PROFILE DOMAIN-CONTAINING PROTEIN-RELATED"/>
    <property type="match status" value="1"/>
</dbReference>
<feature type="transmembrane region" description="Helical" evidence="7">
    <location>
        <begin position="414"/>
        <end position="436"/>
    </location>
</feature>
<feature type="transmembrane region" description="Helical" evidence="7">
    <location>
        <begin position="147"/>
        <end position="168"/>
    </location>
</feature>
<feature type="transmembrane region" description="Helical" evidence="7">
    <location>
        <begin position="320"/>
        <end position="341"/>
    </location>
</feature>
<dbReference type="CDD" id="cd17502">
    <property type="entry name" value="MFS_Azr1_MDR_like"/>
    <property type="match status" value="1"/>
</dbReference>
<evidence type="ECO:0000313" key="9">
    <source>
        <dbReference type="EMBL" id="KAL2041008.1"/>
    </source>
</evidence>
<keyword evidence="3 7" id="KW-0812">Transmembrane</keyword>
<comment type="subcellular location">
    <subcellularLocation>
        <location evidence="1">Membrane</location>
        <topology evidence="1">Multi-pass membrane protein</topology>
    </subcellularLocation>
</comment>
<dbReference type="SUPFAM" id="SSF103473">
    <property type="entry name" value="MFS general substrate transporter"/>
    <property type="match status" value="1"/>
</dbReference>
<feature type="transmembrane region" description="Helical" evidence="7">
    <location>
        <begin position="252"/>
        <end position="272"/>
    </location>
</feature>
<dbReference type="Gene3D" id="1.20.1250.20">
    <property type="entry name" value="MFS general substrate transporter like domains"/>
    <property type="match status" value="1"/>
</dbReference>
<evidence type="ECO:0000259" key="8">
    <source>
        <dbReference type="PROSITE" id="PS50850"/>
    </source>
</evidence>
<evidence type="ECO:0000256" key="5">
    <source>
        <dbReference type="ARBA" id="ARBA00023136"/>
    </source>
</evidence>
<feature type="transmembrane region" description="Helical" evidence="7">
    <location>
        <begin position="212"/>
        <end position="232"/>
    </location>
</feature>
<dbReference type="Gene3D" id="1.20.1720.10">
    <property type="entry name" value="Multidrug resistance protein D"/>
    <property type="match status" value="1"/>
</dbReference>
<keyword evidence="10" id="KW-1185">Reference proteome</keyword>
<feature type="region of interest" description="Disordered" evidence="6">
    <location>
        <begin position="1"/>
        <end position="40"/>
    </location>
</feature>
<feature type="transmembrane region" description="Helical" evidence="7">
    <location>
        <begin position="278"/>
        <end position="299"/>
    </location>
</feature>
<keyword evidence="5 7" id="KW-0472">Membrane</keyword>
<dbReference type="InterPro" id="IPR036259">
    <property type="entry name" value="MFS_trans_sf"/>
</dbReference>
<dbReference type="InterPro" id="IPR011701">
    <property type="entry name" value="MFS"/>
</dbReference>
<dbReference type="PANTHER" id="PTHR23501">
    <property type="entry name" value="MAJOR FACILITATOR SUPERFAMILY"/>
    <property type="match status" value="1"/>
</dbReference>
<evidence type="ECO:0000313" key="10">
    <source>
        <dbReference type="Proteomes" id="UP001590950"/>
    </source>
</evidence>
<dbReference type="InterPro" id="IPR020846">
    <property type="entry name" value="MFS_dom"/>
</dbReference>
<evidence type="ECO:0000256" key="7">
    <source>
        <dbReference type="SAM" id="Phobius"/>
    </source>
</evidence>
<organism evidence="9 10">
    <name type="scientific">Stereocaulon virgatum</name>
    <dbReference type="NCBI Taxonomy" id="373712"/>
    <lineage>
        <taxon>Eukaryota</taxon>
        <taxon>Fungi</taxon>
        <taxon>Dikarya</taxon>
        <taxon>Ascomycota</taxon>
        <taxon>Pezizomycotina</taxon>
        <taxon>Lecanoromycetes</taxon>
        <taxon>OSLEUM clade</taxon>
        <taxon>Lecanoromycetidae</taxon>
        <taxon>Lecanorales</taxon>
        <taxon>Lecanorineae</taxon>
        <taxon>Stereocaulaceae</taxon>
        <taxon>Stereocaulon</taxon>
    </lineage>
</organism>
<keyword evidence="2" id="KW-0813">Transport</keyword>
<sequence>MSQPCSEENVLDKTTANEKGEVLTSPEPNAGNDGDDHREDGLSLEMKYPTGWRLVAVAIAIVLSMFLASLDLTIIATAIPHITDEFHSLNQVGWYASALFLTVAATQSVWGKAFKYFPIKIVYLLSIAIFELGSLICGVSQNSTTLIVGRAITGFGVAGSFSGSYIIIAVSAPEKQRPALAGLLGSAYAIASVLGPLIGGALTDRASWRWCFYINLPFGAVAAASIVLFLRIPESSKPAEATLKEKLLQMDLLGFLTITASVVCYLLALQWGGVEKRWTSADVVGCLIGFGVFLVAFAVNEWWQGERALLLPALLKDYTIAIGCAFCFFIAGNFYILLYYLPLYFQAVRGTDAIESGIRTLPLILGITLVQIMVGVAIGETDHFVPFMILGGVISTAATGMLLTLGVHSGHSAWIGYQAMAGVGLGLCFTVPIIVTQRIAKPGEVGPATAIVLFFQSLGGALIVSAGQSVFQNSLISALPYTNPGLDPASVVEVGATQVQKSFPPSQLSGIDEAYMRGLHLAFTLAIPMAGVATLIAACQKWFKLKKAGT</sequence>
<evidence type="ECO:0000256" key="6">
    <source>
        <dbReference type="SAM" id="MobiDB-lite"/>
    </source>
</evidence>
<dbReference type="Pfam" id="PF07690">
    <property type="entry name" value="MFS_1"/>
    <property type="match status" value="1"/>
</dbReference>
<evidence type="ECO:0000256" key="2">
    <source>
        <dbReference type="ARBA" id="ARBA00022448"/>
    </source>
</evidence>
<feature type="transmembrane region" description="Helical" evidence="7">
    <location>
        <begin position="92"/>
        <end position="110"/>
    </location>
</feature>
<feature type="transmembrane region" description="Helical" evidence="7">
    <location>
        <begin position="180"/>
        <end position="200"/>
    </location>
</feature>
<reference evidence="9 10" key="1">
    <citation type="submission" date="2024-09" db="EMBL/GenBank/DDBJ databases">
        <title>Rethinking Asexuality: The Enigmatic Case of Functional Sexual Genes in Lepraria (Stereocaulaceae).</title>
        <authorList>
            <person name="Doellman M."/>
            <person name="Sun Y."/>
            <person name="Barcenas-Pena A."/>
            <person name="Lumbsch H.T."/>
            <person name="Grewe F."/>
        </authorList>
    </citation>
    <scope>NUCLEOTIDE SEQUENCE [LARGE SCALE GENOMIC DNA]</scope>
    <source>
        <strain evidence="9 10">Mercado 3170</strain>
    </source>
</reference>
<gene>
    <name evidence="9" type="ORF">N7G274_006466</name>
</gene>
<dbReference type="Proteomes" id="UP001590950">
    <property type="component" value="Unassembled WGS sequence"/>
</dbReference>
<proteinExistence type="predicted"/>
<keyword evidence="4 7" id="KW-1133">Transmembrane helix</keyword>
<feature type="transmembrane region" description="Helical" evidence="7">
    <location>
        <begin position="448"/>
        <end position="471"/>
    </location>
</feature>
<dbReference type="EMBL" id="JBEFKJ010000019">
    <property type="protein sequence ID" value="KAL2041008.1"/>
    <property type="molecule type" value="Genomic_DNA"/>
</dbReference>
<feature type="transmembrane region" description="Helical" evidence="7">
    <location>
        <begin position="54"/>
        <end position="80"/>
    </location>
</feature>
<feature type="transmembrane region" description="Helical" evidence="7">
    <location>
        <begin position="122"/>
        <end position="141"/>
    </location>
</feature>
<dbReference type="PROSITE" id="PS50850">
    <property type="entry name" value="MFS"/>
    <property type="match status" value="1"/>
</dbReference>
<evidence type="ECO:0000256" key="3">
    <source>
        <dbReference type="ARBA" id="ARBA00022692"/>
    </source>
</evidence>
<comment type="caution">
    <text evidence="9">The sequence shown here is derived from an EMBL/GenBank/DDBJ whole genome shotgun (WGS) entry which is preliminary data.</text>
</comment>
<accession>A0ABR4A5Q3</accession>
<feature type="transmembrane region" description="Helical" evidence="7">
    <location>
        <begin position="518"/>
        <end position="538"/>
    </location>
</feature>
<evidence type="ECO:0000256" key="1">
    <source>
        <dbReference type="ARBA" id="ARBA00004141"/>
    </source>
</evidence>
<evidence type="ECO:0000256" key="4">
    <source>
        <dbReference type="ARBA" id="ARBA00022989"/>
    </source>
</evidence>
<feature type="domain" description="Major facilitator superfamily (MFS) profile" evidence="8">
    <location>
        <begin position="57"/>
        <end position="550"/>
    </location>
</feature>
<protein>
    <recommendedName>
        <fullName evidence="8">Major facilitator superfamily (MFS) profile domain-containing protein</fullName>
    </recommendedName>
</protein>
<feature type="transmembrane region" description="Helical" evidence="7">
    <location>
        <begin position="361"/>
        <end position="378"/>
    </location>
</feature>